<comment type="caution">
    <text evidence="2">The sequence shown here is derived from an EMBL/GenBank/DDBJ whole genome shotgun (WGS) entry which is preliminary data.</text>
</comment>
<proteinExistence type="predicted"/>
<evidence type="ECO:0000313" key="2">
    <source>
        <dbReference type="EMBL" id="MCQ3828898.1"/>
    </source>
</evidence>
<dbReference type="RefSeq" id="WP_231758366.1">
    <property type="nucleotide sequence ID" value="NZ_CP088953.1"/>
</dbReference>
<name>A0ABT1NYE3_9GAMM</name>
<evidence type="ECO:0000256" key="1">
    <source>
        <dbReference type="SAM" id="SignalP"/>
    </source>
</evidence>
<accession>A0ABT1NYE3</accession>
<sequence>MTSRKGFLLPLMFLAGCAANQAPQTLTATGLLTEENGKFYLMGAEARYHLNAVPQLDYEKYLGRELIVEGEIPRYCHQAWEDSLVKVHGGAEMVDLNKVDWSDCLEADKVSLVTADGSHLVYDWEEIELEDYYF</sequence>
<keyword evidence="1" id="KW-0732">Signal</keyword>
<reference evidence="2" key="1">
    <citation type="thesis" date="2020" institute="Technische Universitat Dresden" country="Dresden, Germany">
        <title>The Agarolytic System of Microbulbifer elongatus PORT2, Isolated from Batu Karas, Pangandaran West Java Indonesia.</title>
        <authorList>
            <person name="Anggraeni S.R."/>
        </authorList>
    </citation>
    <scope>NUCLEOTIDE SEQUENCE</scope>
    <source>
        <strain evidence="2">PORT2</strain>
    </source>
</reference>
<dbReference type="Proteomes" id="UP001205566">
    <property type="component" value="Unassembled WGS sequence"/>
</dbReference>
<evidence type="ECO:0000313" key="3">
    <source>
        <dbReference type="Proteomes" id="UP001205566"/>
    </source>
</evidence>
<organism evidence="2 3">
    <name type="scientific">Microbulbifer elongatus</name>
    <dbReference type="NCBI Taxonomy" id="86173"/>
    <lineage>
        <taxon>Bacteria</taxon>
        <taxon>Pseudomonadati</taxon>
        <taxon>Pseudomonadota</taxon>
        <taxon>Gammaproteobacteria</taxon>
        <taxon>Cellvibrionales</taxon>
        <taxon>Microbulbiferaceae</taxon>
        <taxon>Microbulbifer</taxon>
    </lineage>
</organism>
<feature type="chain" id="PRO_5047254281" description="Lipoprotein" evidence="1">
    <location>
        <begin position="22"/>
        <end position="134"/>
    </location>
</feature>
<gene>
    <name evidence="2" type="ORF">HXX02_05535</name>
</gene>
<evidence type="ECO:0008006" key="4">
    <source>
        <dbReference type="Google" id="ProtNLM"/>
    </source>
</evidence>
<dbReference type="EMBL" id="JACASI010000014">
    <property type="protein sequence ID" value="MCQ3828898.1"/>
    <property type="molecule type" value="Genomic_DNA"/>
</dbReference>
<dbReference type="PROSITE" id="PS51257">
    <property type="entry name" value="PROKAR_LIPOPROTEIN"/>
    <property type="match status" value="1"/>
</dbReference>
<keyword evidence="3" id="KW-1185">Reference proteome</keyword>
<protein>
    <recommendedName>
        <fullName evidence="4">Lipoprotein</fullName>
    </recommendedName>
</protein>
<feature type="signal peptide" evidence="1">
    <location>
        <begin position="1"/>
        <end position="21"/>
    </location>
</feature>